<reference evidence="5" key="1">
    <citation type="journal article" date="2019" name="Int. J. Syst. Evol. Microbiol.">
        <title>The Global Catalogue of Microorganisms (GCM) 10K type strain sequencing project: providing services to taxonomists for standard genome sequencing and annotation.</title>
        <authorList>
            <consortium name="The Broad Institute Genomics Platform"/>
            <consortium name="The Broad Institute Genome Sequencing Center for Infectious Disease"/>
            <person name="Wu L."/>
            <person name="Ma J."/>
        </authorList>
    </citation>
    <scope>NUCLEOTIDE SEQUENCE [LARGE SCALE GENOMIC DNA]</scope>
    <source>
        <strain evidence="5">CGMCC 1.6784</strain>
    </source>
</reference>
<evidence type="ECO:0000256" key="1">
    <source>
        <dbReference type="ARBA" id="ARBA00001933"/>
    </source>
</evidence>
<dbReference type="EMBL" id="BMLK01000017">
    <property type="protein sequence ID" value="GGN56382.1"/>
    <property type="molecule type" value="Genomic_DNA"/>
</dbReference>
<dbReference type="Proteomes" id="UP000605099">
    <property type="component" value="Unassembled WGS sequence"/>
</dbReference>
<comment type="caution">
    <text evidence="4">The sequence shown here is derived from an EMBL/GenBank/DDBJ whole genome shotgun (WGS) entry which is preliminary data.</text>
</comment>
<dbReference type="RefSeq" id="WP_188821453.1">
    <property type="nucleotide sequence ID" value="NZ_BMLK01000017.1"/>
</dbReference>
<dbReference type="CDD" id="cd00609">
    <property type="entry name" value="AAT_like"/>
    <property type="match status" value="1"/>
</dbReference>
<dbReference type="InterPro" id="IPR015421">
    <property type="entry name" value="PyrdxlP-dep_Trfase_major"/>
</dbReference>
<sequence>MNPFVTHGGRLDEACAHFGGHPADWLDLSTGINPNPWTGAETIRPDWRALPDARALKRLEEAAAAHFETDPALCCAVPGSEAGLRALGRILGLPARPIALTYGTYAKAFASPPPDHAGPTALVVTNPNNPDGRLSPREDLMSALARQQHGGGWLVADEAFADCHPDASVADLVANDRNLAVTRSFGKFFGLAGVRLGFVLAPEPLLADLRKLQGDWPVCSAALAFGNAAYTDRDWIAATLASLPERGAKLDAVLARHGLRATGACPLFRLATAPDAADLFATLARAHILTRPFAGYPHLLRFGLPADDALLARLDAALALWSARG</sequence>
<dbReference type="InterPro" id="IPR004839">
    <property type="entry name" value="Aminotransferase_I/II_large"/>
</dbReference>
<dbReference type="InterPro" id="IPR015422">
    <property type="entry name" value="PyrdxlP-dep_Trfase_small"/>
</dbReference>
<dbReference type="SUPFAM" id="SSF53383">
    <property type="entry name" value="PLP-dependent transferases"/>
    <property type="match status" value="1"/>
</dbReference>
<dbReference type="PANTHER" id="PTHR42885">
    <property type="entry name" value="HISTIDINOL-PHOSPHATE AMINOTRANSFERASE-RELATED"/>
    <property type="match status" value="1"/>
</dbReference>
<evidence type="ECO:0000256" key="2">
    <source>
        <dbReference type="ARBA" id="ARBA00022898"/>
    </source>
</evidence>
<proteinExistence type="predicted"/>
<gene>
    <name evidence="4" type="primary">cobC</name>
    <name evidence="4" type="ORF">GCM10011349_34030</name>
</gene>
<keyword evidence="5" id="KW-1185">Reference proteome</keyword>
<accession>A0ABQ2JVG3</accession>
<name>A0ABQ2JVG3_9SPHN</name>
<dbReference type="PANTHER" id="PTHR42885:SF1">
    <property type="entry name" value="THREONINE-PHOSPHATE DECARBOXYLASE"/>
    <property type="match status" value="1"/>
</dbReference>
<dbReference type="InterPro" id="IPR015424">
    <property type="entry name" value="PyrdxlP-dep_Trfase"/>
</dbReference>
<protein>
    <submittedName>
        <fullName evidence="4">Threonine-phosphate decarboxylase</fullName>
    </submittedName>
</protein>
<organism evidence="4 5">
    <name type="scientific">Novosphingobium indicum</name>
    <dbReference type="NCBI Taxonomy" id="462949"/>
    <lineage>
        <taxon>Bacteria</taxon>
        <taxon>Pseudomonadati</taxon>
        <taxon>Pseudomonadota</taxon>
        <taxon>Alphaproteobacteria</taxon>
        <taxon>Sphingomonadales</taxon>
        <taxon>Sphingomonadaceae</taxon>
        <taxon>Novosphingobium</taxon>
    </lineage>
</organism>
<comment type="cofactor">
    <cofactor evidence="1">
        <name>pyridoxal 5'-phosphate</name>
        <dbReference type="ChEBI" id="CHEBI:597326"/>
    </cofactor>
</comment>
<dbReference type="Pfam" id="PF00155">
    <property type="entry name" value="Aminotran_1_2"/>
    <property type="match status" value="1"/>
</dbReference>
<evidence type="ECO:0000313" key="5">
    <source>
        <dbReference type="Proteomes" id="UP000605099"/>
    </source>
</evidence>
<feature type="domain" description="Aminotransferase class I/classII large" evidence="3">
    <location>
        <begin position="106"/>
        <end position="304"/>
    </location>
</feature>
<evidence type="ECO:0000259" key="3">
    <source>
        <dbReference type="Pfam" id="PF00155"/>
    </source>
</evidence>
<dbReference type="Gene3D" id="3.40.640.10">
    <property type="entry name" value="Type I PLP-dependent aspartate aminotransferase-like (Major domain)"/>
    <property type="match status" value="1"/>
</dbReference>
<keyword evidence="2" id="KW-0663">Pyridoxal phosphate</keyword>
<dbReference type="Gene3D" id="3.90.1150.10">
    <property type="entry name" value="Aspartate Aminotransferase, domain 1"/>
    <property type="match status" value="1"/>
</dbReference>
<evidence type="ECO:0000313" key="4">
    <source>
        <dbReference type="EMBL" id="GGN56382.1"/>
    </source>
</evidence>